<gene>
    <name evidence="1" type="ORF">F3W81_17915</name>
</gene>
<reference evidence="1 2" key="1">
    <citation type="submission" date="2019-10" db="EMBL/GenBank/DDBJ databases">
        <title>Pseudopuniceibacterium sp. HQ09 islated from Antarctica.</title>
        <authorList>
            <person name="Liao L."/>
            <person name="Su S."/>
            <person name="Chen B."/>
            <person name="Yu Y."/>
        </authorList>
    </citation>
    <scope>NUCLEOTIDE SEQUENCE [LARGE SCALE GENOMIC DNA]</scope>
    <source>
        <strain evidence="1 2">HQ09</strain>
    </source>
</reference>
<evidence type="ECO:0000313" key="1">
    <source>
        <dbReference type="EMBL" id="QOL82528.1"/>
    </source>
</evidence>
<name>A0A7L9WSM9_9RHOB</name>
<organism evidence="1 2">
    <name type="scientific">Pseudooceanicola spongiae</name>
    <dbReference type="NCBI Taxonomy" id="2613965"/>
    <lineage>
        <taxon>Bacteria</taxon>
        <taxon>Pseudomonadati</taxon>
        <taxon>Pseudomonadota</taxon>
        <taxon>Alphaproteobacteria</taxon>
        <taxon>Rhodobacterales</taxon>
        <taxon>Paracoccaceae</taxon>
        <taxon>Pseudooceanicola</taxon>
    </lineage>
</organism>
<dbReference type="Proteomes" id="UP000594118">
    <property type="component" value="Chromosome"/>
</dbReference>
<proteinExistence type="predicted"/>
<dbReference type="AlphaFoldDB" id="A0A7L9WSM9"/>
<sequence>MSKRKQHATEFEPKVALKGEAPVQALASRCDVYLLPTMHFTCMRGDGDQAMEICASCQLSRSLKRLLRTLPKMTFRRSASVASLLLR</sequence>
<evidence type="ECO:0000313" key="2">
    <source>
        <dbReference type="Proteomes" id="UP000594118"/>
    </source>
</evidence>
<dbReference type="EMBL" id="CP045201">
    <property type="protein sequence ID" value="QOL82528.1"/>
    <property type="molecule type" value="Genomic_DNA"/>
</dbReference>
<protein>
    <submittedName>
        <fullName evidence="1">Uncharacterized protein</fullName>
    </submittedName>
</protein>
<accession>A0A7L9WSM9</accession>
<keyword evidence="2" id="KW-1185">Reference proteome</keyword>
<dbReference type="KEGG" id="pshq:F3W81_17915"/>